<dbReference type="RefSeq" id="WP_311666612.1">
    <property type="nucleotide sequence ID" value="NZ_JAVREO010000005.1"/>
</dbReference>
<dbReference type="InterPro" id="IPR036396">
    <property type="entry name" value="Cyt_P450_sf"/>
</dbReference>
<evidence type="ECO:0000256" key="2">
    <source>
        <dbReference type="RuleBase" id="RU000461"/>
    </source>
</evidence>
<dbReference type="InterPro" id="IPR017972">
    <property type="entry name" value="Cyt_P450_CS"/>
</dbReference>
<dbReference type="InterPro" id="IPR002397">
    <property type="entry name" value="Cyt_P450_B"/>
</dbReference>
<evidence type="ECO:0000256" key="1">
    <source>
        <dbReference type="ARBA" id="ARBA00010617"/>
    </source>
</evidence>
<accession>A0ABU2JNL1</accession>
<dbReference type="SUPFAM" id="SSF48264">
    <property type="entry name" value="Cytochrome P450"/>
    <property type="match status" value="1"/>
</dbReference>
<dbReference type="EMBL" id="JAVREO010000005">
    <property type="protein sequence ID" value="MDT0266580.1"/>
    <property type="molecule type" value="Genomic_DNA"/>
</dbReference>
<dbReference type="InterPro" id="IPR001128">
    <property type="entry name" value="Cyt_P450"/>
</dbReference>
<comment type="similarity">
    <text evidence="1 2">Belongs to the cytochrome P450 family.</text>
</comment>
<comment type="caution">
    <text evidence="3">The sequence shown here is derived from an EMBL/GenBank/DDBJ whole genome shotgun (WGS) entry which is preliminary data.</text>
</comment>
<dbReference type="Proteomes" id="UP001183410">
    <property type="component" value="Unassembled WGS sequence"/>
</dbReference>
<keyword evidence="2" id="KW-0479">Metal-binding</keyword>
<dbReference type="PROSITE" id="PS51257">
    <property type="entry name" value="PROKAR_LIPOPROTEIN"/>
    <property type="match status" value="1"/>
</dbReference>
<dbReference type="PRINTS" id="PR00359">
    <property type="entry name" value="BP450"/>
</dbReference>
<sequence>MSLTTRQPTVHDALAADVPTASAQLLAGACPRHDPALDAWFVADHPTARRLLADRRLRSRDSAHSTADLTDEQRRLVAPLEDHVGRWLVFSDEPRLADLRVRTRRALRPEADPGRAAWLTELARHHRPADLTDTDLLTGHIVPFTTAATLRVLGCDPERDGQLVAWGEDLIAYLGLDVYREDVVRRALTALAALRSHVRRWLPTAGGPVGDALRAAAGEGAGAADLTAVFTQLLTGGLDPTRAALAVGVDRLCAPGGRAAFLAAPAGFVDEVLRLASPFHFAPRTTGEPLPVGADTIPAGSRVSVVLCAANRDPALFPDPERLDTGRPRRRHLAFGHGRHFCAGAGLAEEMVTAGLTAIAESLDEHRHRAALRVRRTPGMTRGVGLRITRAPA</sequence>
<dbReference type="Pfam" id="PF00067">
    <property type="entry name" value="p450"/>
    <property type="match status" value="1"/>
</dbReference>
<reference evidence="4" key="1">
    <citation type="submission" date="2023-07" db="EMBL/GenBank/DDBJ databases">
        <title>30 novel species of actinomycetes from the DSMZ collection.</title>
        <authorList>
            <person name="Nouioui I."/>
        </authorList>
    </citation>
    <scope>NUCLEOTIDE SEQUENCE [LARGE SCALE GENOMIC DNA]</scope>
    <source>
        <strain evidence="4">DSM 44915</strain>
    </source>
</reference>
<protein>
    <submittedName>
        <fullName evidence="3">Cytochrome P450</fullName>
    </submittedName>
</protein>
<keyword evidence="2" id="KW-0349">Heme</keyword>
<gene>
    <name evidence="3" type="ORF">RM844_09770</name>
</gene>
<name>A0ABU2JNL1_9ACTN</name>
<keyword evidence="2" id="KW-0408">Iron</keyword>
<keyword evidence="4" id="KW-1185">Reference proteome</keyword>
<dbReference type="PANTHER" id="PTHR46696:SF1">
    <property type="entry name" value="CYTOCHROME P450 YJIB-RELATED"/>
    <property type="match status" value="1"/>
</dbReference>
<keyword evidence="2" id="KW-0503">Monooxygenase</keyword>
<dbReference type="Gene3D" id="1.10.630.10">
    <property type="entry name" value="Cytochrome P450"/>
    <property type="match status" value="1"/>
</dbReference>
<organism evidence="3 4">
    <name type="scientific">Streptomyces chisholmiae</name>
    <dbReference type="NCBI Taxonomy" id="3075540"/>
    <lineage>
        <taxon>Bacteria</taxon>
        <taxon>Bacillati</taxon>
        <taxon>Actinomycetota</taxon>
        <taxon>Actinomycetes</taxon>
        <taxon>Kitasatosporales</taxon>
        <taxon>Streptomycetaceae</taxon>
        <taxon>Streptomyces</taxon>
    </lineage>
</organism>
<evidence type="ECO:0000313" key="3">
    <source>
        <dbReference type="EMBL" id="MDT0266580.1"/>
    </source>
</evidence>
<evidence type="ECO:0000313" key="4">
    <source>
        <dbReference type="Proteomes" id="UP001183410"/>
    </source>
</evidence>
<keyword evidence="2" id="KW-0560">Oxidoreductase</keyword>
<dbReference type="PANTHER" id="PTHR46696">
    <property type="entry name" value="P450, PUTATIVE (EUROFUNG)-RELATED"/>
    <property type="match status" value="1"/>
</dbReference>
<dbReference type="PROSITE" id="PS00086">
    <property type="entry name" value="CYTOCHROME_P450"/>
    <property type="match status" value="1"/>
</dbReference>
<proteinExistence type="inferred from homology"/>